<protein>
    <submittedName>
        <fullName evidence="5">CTTNBP2 N-terminal protein</fullName>
    </submittedName>
</protein>
<keyword evidence="6" id="KW-1185">Reference proteome</keyword>
<comment type="caution">
    <text evidence="5">The sequence shown here is derived from an EMBL/GenBank/DDBJ whole genome shotgun (WGS) entry which is preliminary data.</text>
</comment>
<evidence type="ECO:0000313" key="5">
    <source>
        <dbReference type="EMBL" id="TPP66520.1"/>
    </source>
</evidence>
<dbReference type="PANTHER" id="PTHR23166:SF5">
    <property type="entry name" value="CTTNBP2 N-TERMINAL-LIKE PROTEIN"/>
    <property type="match status" value="1"/>
</dbReference>
<evidence type="ECO:0000256" key="3">
    <source>
        <dbReference type="SAM" id="MobiDB-lite"/>
    </source>
</evidence>
<organism evidence="5 6">
    <name type="scientific">Fasciola gigantica</name>
    <name type="common">Giant liver fluke</name>
    <dbReference type="NCBI Taxonomy" id="46835"/>
    <lineage>
        <taxon>Eukaryota</taxon>
        <taxon>Metazoa</taxon>
        <taxon>Spiralia</taxon>
        <taxon>Lophotrochozoa</taxon>
        <taxon>Platyhelminthes</taxon>
        <taxon>Trematoda</taxon>
        <taxon>Digenea</taxon>
        <taxon>Plagiorchiida</taxon>
        <taxon>Echinostomata</taxon>
        <taxon>Echinostomatoidea</taxon>
        <taxon>Fasciolidae</taxon>
        <taxon>Fasciola</taxon>
    </lineage>
</organism>
<feature type="compositionally biased region" description="Polar residues" evidence="3">
    <location>
        <begin position="240"/>
        <end position="252"/>
    </location>
</feature>
<dbReference type="Proteomes" id="UP000316759">
    <property type="component" value="Unassembled WGS sequence"/>
</dbReference>
<dbReference type="InterPro" id="IPR050719">
    <property type="entry name" value="Cortactin-Actin_Reg"/>
</dbReference>
<proteinExistence type="predicted"/>
<dbReference type="InterPro" id="IPR019131">
    <property type="entry name" value="Cortactin-binding_p2_N"/>
</dbReference>
<feature type="domain" description="Cortactin-binding protein-2 N-terminal" evidence="4">
    <location>
        <begin position="21"/>
        <end position="216"/>
    </location>
</feature>
<dbReference type="PANTHER" id="PTHR23166">
    <property type="entry name" value="FILAMIN/GPBP-INTERACTING PROTEIN"/>
    <property type="match status" value="1"/>
</dbReference>
<evidence type="ECO:0000313" key="6">
    <source>
        <dbReference type="Proteomes" id="UP000316759"/>
    </source>
</evidence>
<dbReference type="STRING" id="46835.A0A504ZBB0"/>
<keyword evidence="1 2" id="KW-0175">Coiled coil</keyword>
<dbReference type="AlphaFoldDB" id="A0A504ZBB0"/>
<evidence type="ECO:0000256" key="1">
    <source>
        <dbReference type="ARBA" id="ARBA00023054"/>
    </source>
</evidence>
<accession>A0A504ZBB0</accession>
<gene>
    <name evidence="5" type="ORF">FGIG_12232</name>
</gene>
<reference evidence="5 6" key="1">
    <citation type="submission" date="2019-04" db="EMBL/GenBank/DDBJ databases">
        <title>Annotation for the trematode Fasciola gigantica.</title>
        <authorList>
            <person name="Choi Y.-J."/>
        </authorList>
    </citation>
    <scope>NUCLEOTIDE SEQUENCE [LARGE SCALE GENOMIC DNA]</scope>
    <source>
        <strain evidence="5">Uganda_cow_1</strain>
    </source>
</reference>
<feature type="region of interest" description="Disordered" evidence="3">
    <location>
        <begin position="227"/>
        <end position="252"/>
    </location>
</feature>
<dbReference type="OrthoDB" id="6021133at2759"/>
<evidence type="ECO:0000259" key="4">
    <source>
        <dbReference type="Pfam" id="PF09727"/>
    </source>
</evidence>
<feature type="compositionally biased region" description="Basic and acidic residues" evidence="3">
    <location>
        <begin position="227"/>
        <end position="239"/>
    </location>
</feature>
<name>A0A504ZBB0_FASGI</name>
<dbReference type="EMBL" id="SUNJ01001724">
    <property type="protein sequence ID" value="TPP66520.1"/>
    <property type="molecule type" value="Genomic_DNA"/>
</dbReference>
<feature type="coiled-coil region" evidence="2">
    <location>
        <begin position="131"/>
        <end position="186"/>
    </location>
</feature>
<sequence>MTEENDKVCGIKNYLQKENVEKEDLLRLLACLQSELEAREEVINILRLERLRAVDFRAKYGFGDIEKAESDVGKDPFHALQRDSLVLPDNSSHAEADLKPLYDTQLVQLENLITSQRRAQDTMREQLLIMERKYLKICKELEDERNKHERDAAQGDDVLVMLEKERERLKSEVEYERGLNRKLERDLRRVLLAFKEQTLLLNSQKIAAVSIIKERHRFSLDRKACDHKREQPSVSRDAETSSVTNLEASSSSLMKDQASGHYEYQPMNESFANDGCFLSRECVRLRQLLADEISARKLLKDQFDRCCTWLLPSVFPSPNW</sequence>
<evidence type="ECO:0000256" key="2">
    <source>
        <dbReference type="SAM" id="Coils"/>
    </source>
</evidence>
<dbReference type="Pfam" id="PF09727">
    <property type="entry name" value="CortBP2"/>
    <property type="match status" value="1"/>
</dbReference>
<feature type="coiled-coil region" evidence="2">
    <location>
        <begin position="15"/>
        <end position="49"/>
    </location>
</feature>